<accession>A0A016UNK4</accession>
<comment type="caution">
    <text evidence="1">The sequence shown here is derived from an EMBL/GenBank/DDBJ whole genome shotgun (WGS) entry which is preliminary data.</text>
</comment>
<name>A0A016UNK4_9BILA</name>
<gene>
    <name evidence="1" type="primary">Acey_s0033.g2670</name>
    <name evidence="1" type="ORF">Y032_0033g2670</name>
</gene>
<keyword evidence="2" id="KW-1185">Reference proteome</keyword>
<sequence length="302" mass="35591">MLGVYHREGKGAWPDNSDWIIQASRHAHLLQLELCQSRNTWYIYIFDKYSLATGEENLRLCCDCDSVYHVEKDSKYPLRCPTPSCTWNYDENLHLRHWHGYDPPLSSKMRRHIITLGEEIDRCDECGCRLRKTLQGKRLIKKDFAIVSTVDYRTLTTRARQAPLCAEARIQRFNARKREEFAKNVTRFFPLKAEQNMANDLRKKILLLVENCTAWIYLNMPDDWQHLRAQVLQLFHQLLAMEWQTSARRWVLGLLCLTATYSNKQLVFRDDIATTLDELEKAAKDLISTFQEHLNKTRAPIE</sequence>
<organism evidence="1 2">
    <name type="scientific">Ancylostoma ceylanicum</name>
    <dbReference type="NCBI Taxonomy" id="53326"/>
    <lineage>
        <taxon>Eukaryota</taxon>
        <taxon>Metazoa</taxon>
        <taxon>Ecdysozoa</taxon>
        <taxon>Nematoda</taxon>
        <taxon>Chromadorea</taxon>
        <taxon>Rhabditida</taxon>
        <taxon>Rhabditina</taxon>
        <taxon>Rhabditomorpha</taxon>
        <taxon>Strongyloidea</taxon>
        <taxon>Ancylostomatidae</taxon>
        <taxon>Ancylostomatinae</taxon>
        <taxon>Ancylostoma</taxon>
    </lineage>
</organism>
<evidence type="ECO:0000313" key="1">
    <source>
        <dbReference type="EMBL" id="EYC16452.1"/>
    </source>
</evidence>
<dbReference type="AlphaFoldDB" id="A0A016UNK4"/>
<dbReference type="EMBL" id="JARK01001369">
    <property type="protein sequence ID" value="EYC16452.1"/>
    <property type="molecule type" value="Genomic_DNA"/>
</dbReference>
<proteinExistence type="predicted"/>
<dbReference type="Proteomes" id="UP000024635">
    <property type="component" value="Unassembled WGS sequence"/>
</dbReference>
<protein>
    <submittedName>
        <fullName evidence="1">Uncharacterized protein</fullName>
    </submittedName>
</protein>
<dbReference type="OrthoDB" id="5858672at2759"/>
<evidence type="ECO:0000313" key="2">
    <source>
        <dbReference type="Proteomes" id="UP000024635"/>
    </source>
</evidence>
<reference evidence="2" key="1">
    <citation type="journal article" date="2015" name="Nat. Genet.">
        <title>The genome and transcriptome of the zoonotic hookworm Ancylostoma ceylanicum identify infection-specific gene families.</title>
        <authorList>
            <person name="Schwarz E.M."/>
            <person name="Hu Y."/>
            <person name="Antoshechkin I."/>
            <person name="Miller M.M."/>
            <person name="Sternberg P.W."/>
            <person name="Aroian R.V."/>
        </authorList>
    </citation>
    <scope>NUCLEOTIDE SEQUENCE</scope>
    <source>
        <strain evidence="2">HY135</strain>
    </source>
</reference>